<dbReference type="Proteomes" id="UP000260823">
    <property type="component" value="Unassembled WGS sequence"/>
</dbReference>
<evidence type="ECO:0000256" key="4">
    <source>
        <dbReference type="ARBA" id="ARBA00023284"/>
    </source>
</evidence>
<dbReference type="Pfam" id="PF14289">
    <property type="entry name" value="DUF4369"/>
    <property type="match status" value="1"/>
</dbReference>
<comment type="subcellular location">
    <subcellularLocation>
        <location evidence="1">Cell envelope</location>
    </subcellularLocation>
</comment>
<dbReference type="InterPro" id="IPR050553">
    <property type="entry name" value="Thioredoxin_ResA/DsbE_sf"/>
</dbReference>
<dbReference type="GO" id="GO:0016491">
    <property type="term" value="F:oxidoreductase activity"/>
    <property type="evidence" value="ECO:0007669"/>
    <property type="project" value="InterPro"/>
</dbReference>
<evidence type="ECO:0000256" key="3">
    <source>
        <dbReference type="ARBA" id="ARBA00023157"/>
    </source>
</evidence>
<dbReference type="RefSeq" id="WP_117384909.1">
    <property type="nucleotide sequence ID" value="NZ_QWDE01000006.1"/>
</dbReference>
<feature type="domain" description="Thioredoxin" evidence="5">
    <location>
        <begin position="232"/>
        <end position="370"/>
    </location>
</feature>
<dbReference type="GO" id="GO:0030313">
    <property type="term" value="C:cell envelope"/>
    <property type="evidence" value="ECO:0007669"/>
    <property type="project" value="UniProtKB-SubCell"/>
</dbReference>
<dbReference type="InterPro" id="IPR013766">
    <property type="entry name" value="Thioredoxin_domain"/>
</dbReference>
<dbReference type="AlphaFoldDB" id="A0A3E2NJY6"/>
<dbReference type="PANTHER" id="PTHR42852:SF6">
    <property type="entry name" value="THIOL:DISULFIDE INTERCHANGE PROTEIN DSBE"/>
    <property type="match status" value="1"/>
</dbReference>
<keyword evidence="7" id="KW-1185">Reference proteome</keyword>
<keyword evidence="3" id="KW-1015">Disulfide bond</keyword>
<sequence>MKIILYLIFAFPVIVRAQQTYRVSGQVDELQDGDKIYFSYHLDGELHKDSTVAKNHRFTFFGKINKQAKGSLSARENPFSDIDILHNSLTLYVEPGQINVISKDSLKYALITGTTNNNDYTELTAILKPYYKELRNVNDSFDKLSPEQQKNVDNIAQQRKQYYAVLAQMAPLKMAFVARHPNSYISFATLRDMLNQWDANSIDSAFNTLAPGLKNSSEAKSFALKLASAKRSALGTTAPNFLLPDAKGQLTSLQDYRGKYVLIDFWASWCLPCRQENPNVKAAFERFKNKNFTVLSLSIDDSGARKSWLKAISEDGLPWPQLLDATKKVHDSYGVTYIPANFLIDPNGKIIAKNLKDTALTDKLSELLNK</sequence>
<dbReference type="PROSITE" id="PS00194">
    <property type="entry name" value="THIOREDOXIN_1"/>
    <property type="match status" value="1"/>
</dbReference>
<reference evidence="6 7" key="1">
    <citation type="submission" date="2018-08" db="EMBL/GenBank/DDBJ databases">
        <title>Mucilaginibacter terrae sp. nov., isolated from manganese diggings.</title>
        <authorList>
            <person name="Huang Y."/>
            <person name="Zhou Z."/>
        </authorList>
    </citation>
    <scope>NUCLEOTIDE SEQUENCE [LARGE SCALE GENOMIC DNA]</scope>
    <source>
        <strain evidence="6 7">ZH6</strain>
    </source>
</reference>
<dbReference type="GO" id="GO:0016209">
    <property type="term" value="F:antioxidant activity"/>
    <property type="evidence" value="ECO:0007669"/>
    <property type="project" value="InterPro"/>
</dbReference>
<dbReference type="OrthoDB" id="1069091at2"/>
<dbReference type="InterPro" id="IPR000866">
    <property type="entry name" value="AhpC/TSA"/>
</dbReference>
<evidence type="ECO:0000313" key="6">
    <source>
        <dbReference type="EMBL" id="RFZ81233.1"/>
    </source>
</evidence>
<dbReference type="InterPro" id="IPR025380">
    <property type="entry name" value="DUF4369"/>
</dbReference>
<organism evidence="6 7">
    <name type="scientific">Mucilaginibacter terrenus</name>
    <dbReference type="NCBI Taxonomy" id="2482727"/>
    <lineage>
        <taxon>Bacteria</taxon>
        <taxon>Pseudomonadati</taxon>
        <taxon>Bacteroidota</taxon>
        <taxon>Sphingobacteriia</taxon>
        <taxon>Sphingobacteriales</taxon>
        <taxon>Sphingobacteriaceae</taxon>
        <taxon>Mucilaginibacter</taxon>
    </lineage>
</organism>
<dbReference type="InterPro" id="IPR017937">
    <property type="entry name" value="Thioredoxin_CS"/>
</dbReference>
<evidence type="ECO:0000259" key="5">
    <source>
        <dbReference type="PROSITE" id="PS51352"/>
    </source>
</evidence>
<comment type="caution">
    <text evidence="6">The sequence shown here is derived from an EMBL/GenBank/DDBJ whole genome shotgun (WGS) entry which is preliminary data.</text>
</comment>
<evidence type="ECO:0000313" key="7">
    <source>
        <dbReference type="Proteomes" id="UP000260823"/>
    </source>
</evidence>
<gene>
    <name evidence="6" type="ORF">DYU05_19820</name>
</gene>
<keyword evidence="2" id="KW-0201">Cytochrome c-type biogenesis</keyword>
<dbReference type="PROSITE" id="PS51352">
    <property type="entry name" value="THIOREDOXIN_2"/>
    <property type="match status" value="1"/>
</dbReference>
<keyword evidence="4" id="KW-0676">Redox-active center</keyword>
<dbReference type="GO" id="GO:0017004">
    <property type="term" value="P:cytochrome complex assembly"/>
    <property type="evidence" value="ECO:0007669"/>
    <property type="project" value="UniProtKB-KW"/>
</dbReference>
<name>A0A3E2NJY6_9SPHI</name>
<proteinExistence type="predicted"/>
<dbReference type="Gene3D" id="3.40.30.10">
    <property type="entry name" value="Glutaredoxin"/>
    <property type="match status" value="1"/>
</dbReference>
<dbReference type="CDD" id="cd02966">
    <property type="entry name" value="TlpA_like_family"/>
    <property type="match status" value="1"/>
</dbReference>
<dbReference type="Pfam" id="PF00578">
    <property type="entry name" value="AhpC-TSA"/>
    <property type="match status" value="1"/>
</dbReference>
<dbReference type="PANTHER" id="PTHR42852">
    <property type="entry name" value="THIOL:DISULFIDE INTERCHANGE PROTEIN DSBE"/>
    <property type="match status" value="1"/>
</dbReference>
<dbReference type="InterPro" id="IPR036249">
    <property type="entry name" value="Thioredoxin-like_sf"/>
</dbReference>
<protein>
    <submittedName>
        <fullName evidence="6">AhpC/TSA family protein</fullName>
    </submittedName>
</protein>
<evidence type="ECO:0000256" key="1">
    <source>
        <dbReference type="ARBA" id="ARBA00004196"/>
    </source>
</evidence>
<dbReference type="EMBL" id="QWDE01000006">
    <property type="protein sequence ID" value="RFZ81233.1"/>
    <property type="molecule type" value="Genomic_DNA"/>
</dbReference>
<evidence type="ECO:0000256" key="2">
    <source>
        <dbReference type="ARBA" id="ARBA00022748"/>
    </source>
</evidence>
<dbReference type="SUPFAM" id="SSF52833">
    <property type="entry name" value="Thioredoxin-like"/>
    <property type="match status" value="1"/>
</dbReference>
<accession>A0A3E2NJY6</accession>